<keyword evidence="5" id="KW-0547">Nucleotide-binding</keyword>
<dbReference type="SMART" id="SM00487">
    <property type="entry name" value="DEXDc"/>
    <property type="match status" value="1"/>
</dbReference>
<name>A0ABR6TLL4_9FIRM</name>
<dbReference type="InterPro" id="IPR027417">
    <property type="entry name" value="P-loop_NTPase"/>
</dbReference>
<feature type="domain" description="Helicase C-terminal" evidence="11">
    <location>
        <begin position="439"/>
        <end position="618"/>
    </location>
</feature>
<evidence type="ECO:0000313" key="13">
    <source>
        <dbReference type="EMBL" id="MBC2576297.1"/>
    </source>
</evidence>
<evidence type="ECO:0000256" key="4">
    <source>
        <dbReference type="ARBA" id="ARBA00022723"/>
    </source>
</evidence>
<dbReference type="PROSITE" id="PS51194">
    <property type="entry name" value="HELICASE_CTER"/>
    <property type="match status" value="1"/>
</dbReference>
<evidence type="ECO:0000256" key="9">
    <source>
        <dbReference type="ARBA" id="ARBA00023118"/>
    </source>
</evidence>
<organism evidence="13 14">
    <name type="scientific">Peptostreptococcus canis</name>
    <dbReference type="NCBI Taxonomy" id="1159213"/>
    <lineage>
        <taxon>Bacteria</taxon>
        <taxon>Bacillati</taxon>
        <taxon>Bacillota</taxon>
        <taxon>Clostridia</taxon>
        <taxon>Peptostreptococcales</taxon>
        <taxon>Peptostreptococcaceae</taxon>
        <taxon>Peptostreptococcus</taxon>
    </lineage>
</organism>
<dbReference type="InterPro" id="IPR001650">
    <property type="entry name" value="Helicase_C-like"/>
</dbReference>
<evidence type="ECO:0000256" key="10">
    <source>
        <dbReference type="ARBA" id="ARBA00038437"/>
    </source>
</evidence>
<keyword evidence="8" id="KW-0067">ATP-binding</keyword>
<dbReference type="InterPro" id="IPR054712">
    <property type="entry name" value="Cas3-like_dom"/>
</dbReference>
<dbReference type="CDD" id="cd09641">
    <property type="entry name" value="Cas3''_I"/>
    <property type="match status" value="1"/>
</dbReference>
<evidence type="ECO:0000256" key="6">
    <source>
        <dbReference type="ARBA" id="ARBA00022801"/>
    </source>
</evidence>
<keyword evidence="7" id="KW-0347">Helicase</keyword>
<comment type="similarity">
    <text evidence="2">In the central section; belongs to the CRISPR-associated helicase Cas3 family.</text>
</comment>
<evidence type="ECO:0000256" key="2">
    <source>
        <dbReference type="ARBA" id="ARBA00009046"/>
    </source>
</evidence>
<evidence type="ECO:0000256" key="8">
    <source>
        <dbReference type="ARBA" id="ARBA00022840"/>
    </source>
</evidence>
<proteinExistence type="inferred from homology"/>
<keyword evidence="4" id="KW-0479">Metal-binding</keyword>
<dbReference type="PANTHER" id="PTHR47959:SF16">
    <property type="entry name" value="CRISPR-ASSOCIATED NUCLEASE_HELICASE CAS3-RELATED"/>
    <property type="match status" value="1"/>
</dbReference>
<protein>
    <submittedName>
        <fullName evidence="13">CRISPR-associated helicase Cas3</fullName>
    </submittedName>
</protein>
<dbReference type="Gene3D" id="3.40.50.300">
    <property type="entry name" value="P-loop containing nucleotide triphosphate hydrolases"/>
    <property type="match status" value="2"/>
</dbReference>
<evidence type="ECO:0000259" key="12">
    <source>
        <dbReference type="PROSITE" id="PS51643"/>
    </source>
</evidence>
<dbReference type="RefSeq" id="WP_185624325.1">
    <property type="nucleotide sequence ID" value="NZ_JABGBW010000004.1"/>
</dbReference>
<evidence type="ECO:0000256" key="1">
    <source>
        <dbReference type="ARBA" id="ARBA00006847"/>
    </source>
</evidence>
<dbReference type="SUPFAM" id="SSF52540">
    <property type="entry name" value="P-loop containing nucleoside triphosphate hydrolases"/>
    <property type="match status" value="1"/>
</dbReference>
<keyword evidence="3" id="KW-0540">Nuclease</keyword>
<dbReference type="PANTHER" id="PTHR47959">
    <property type="entry name" value="ATP-DEPENDENT RNA HELICASE RHLE-RELATED"/>
    <property type="match status" value="1"/>
</dbReference>
<dbReference type="NCBIfam" id="TIGR01587">
    <property type="entry name" value="cas3_core"/>
    <property type="match status" value="1"/>
</dbReference>
<dbReference type="InterPro" id="IPR011545">
    <property type="entry name" value="DEAD/DEAH_box_helicase_dom"/>
</dbReference>
<dbReference type="InterPro" id="IPR038257">
    <property type="entry name" value="CRISPR-assoc_Cas3_HD_sf"/>
</dbReference>
<dbReference type="Pfam" id="PF22590">
    <property type="entry name" value="Cas3-like_C_2"/>
    <property type="match status" value="1"/>
</dbReference>
<reference evidence="13 14" key="1">
    <citation type="submission" date="2020-05" db="EMBL/GenBank/DDBJ databases">
        <title>Draft genome of xy-202 and genomic insight in genome of the genus Peptostreptococcus.</title>
        <authorList>
            <person name="Zhang Z."/>
        </authorList>
    </citation>
    <scope>NUCLEOTIDE SEQUENCE [LARGE SCALE GENOMIC DNA]</scope>
    <source>
        <strain evidence="13 14">DSM 27025</strain>
    </source>
</reference>
<feature type="domain" description="HD Cas3-type" evidence="12">
    <location>
        <begin position="7"/>
        <end position="207"/>
    </location>
</feature>
<dbReference type="InterPro" id="IPR006474">
    <property type="entry name" value="Helicase_Cas3_CRISPR-ass_core"/>
</dbReference>
<comment type="caution">
    <text evidence="13">The sequence shown here is derived from an EMBL/GenBank/DDBJ whole genome shotgun (WGS) entry which is preliminary data.</text>
</comment>
<evidence type="ECO:0000313" key="14">
    <source>
        <dbReference type="Proteomes" id="UP000713904"/>
    </source>
</evidence>
<evidence type="ECO:0000256" key="3">
    <source>
        <dbReference type="ARBA" id="ARBA00022722"/>
    </source>
</evidence>
<dbReference type="Gene3D" id="1.10.3210.30">
    <property type="match status" value="1"/>
</dbReference>
<keyword evidence="6" id="KW-0378">Hydrolase</keyword>
<dbReference type="Proteomes" id="UP000713904">
    <property type="component" value="Unassembled WGS sequence"/>
</dbReference>
<comment type="similarity">
    <text evidence="10">Belongs to the DEAD box helicase family.</text>
</comment>
<gene>
    <name evidence="13" type="primary">cas3</name>
    <name evidence="13" type="ORF">HLB29_06325</name>
</gene>
<comment type="similarity">
    <text evidence="1">In the N-terminal section; belongs to the CRISPR-associated nuclease Cas3-HD family.</text>
</comment>
<keyword evidence="9" id="KW-0051">Antiviral defense</keyword>
<evidence type="ECO:0000259" key="11">
    <source>
        <dbReference type="PROSITE" id="PS51194"/>
    </source>
</evidence>
<dbReference type="PROSITE" id="PS51643">
    <property type="entry name" value="HD_CAS3"/>
    <property type="match status" value="1"/>
</dbReference>
<keyword evidence="14" id="KW-1185">Reference proteome</keyword>
<evidence type="ECO:0000256" key="5">
    <source>
        <dbReference type="ARBA" id="ARBA00022741"/>
    </source>
</evidence>
<dbReference type="EMBL" id="JABGBW010000004">
    <property type="protein sequence ID" value="MBC2576297.1"/>
    <property type="molecule type" value="Genomic_DNA"/>
</dbReference>
<dbReference type="NCBIfam" id="TIGR01596">
    <property type="entry name" value="cas3_HD"/>
    <property type="match status" value="1"/>
</dbReference>
<dbReference type="InterPro" id="IPR014001">
    <property type="entry name" value="Helicase_ATP-bd"/>
</dbReference>
<sequence>MDEYMAKSNPPETLEEHTLELIKNYDILKNIYPNIEIDWFLLKKAVIYHDMGKINDKFQSKLNGGKKEKSGDEIHHGFLSIGFINYRNIFEKDCYINEKIDKYEDVRKKILASSIFFHHNRQRPTYDANELRSMIESELEIIKRKKISFNSDELKGISVEKLPSKKHFNFATLSVGDTNGSKESKNNRLIFLEYCKIKGLLNRIDYAASAHGIVEYPNDFLRNHLDGVLEKWKENNSLARWNELQNYMKKHKDDNIIAIAQTGMGKTEAGLLWIDNSKGFFTLPLKTAINSIYERIISDMQGNLSEKVGLLHSDTASRYLNLIEDEKHENLQLEDYITRTRQFSMPLTICTIDQIFDFVYKYLGCELKMATLSYSKVIIDEIQMYNPQLLAVVISALEWIVQLGGKFAILTATMPKFFIDEMKERKIPFLLPEPFLNDDIRHSIQVLEENINCEFVIDKYQDNKILVICNTVRIAQQLYIELSEIESIADDVHIFHGAFIKKDRVEREKEILEFAKSQDEGIWICTQVVEASLDIDFDILITELSDINGLFQRLGRCYRKRSFYGEGYNCYIFSGEGNKYPSGIGRVVDEDIFKLSKKAIENIDGKISEIDKQNIINQVYSTGNLINTKFYEQFRGAYKYLNLLYSGEKSHKEAINEFRNINSIDVIPRCVYENNRLEIEKSIYTLGMKISDVVNIKEYTIEKIRAKEKLNSFTITIPFTEYNEIKSERIDITRNQSIIISEIDYSENFGIKRATNKKKNSPQSILDRMV</sequence>
<accession>A0ABR6TLL4</accession>
<evidence type="ECO:0000256" key="7">
    <source>
        <dbReference type="ARBA" id="ARBA00022806"/>
    </source>
</evidence>
<dbReference type="Pfam" id="PF00270">
    <property type="entry name" value="DEAD"/>
    <property type="match status" value="1"/>
</dbReference>
<dbReference type="InterPro" id="IPR006483">
    <property type="entry name" value="CRISPR-assoc_Cas3_HD"/>
</dbReference>
<dbReference type="InterPro" id="IPR050079">
    <property type="entry name" value="DEAD_box_RNA_helicase"/>
</dbReference>